<evidence type="ECO:0000259" key="4">
    <source>
        <dbReference type="PROSITE" id="PS51379"/>
    </source>
</evidence>
<keyword evidence="1" id="KW-0479">Metal-binding</keyword>
<protein>
    <submittedName>
        <fullName evidence="5">4Fe-4S dicluster domain-containing protein</fullName>
    </submittedName>
</protein>
<dbReference type="PROSITE" id="PS51379">
    <property type="entry name" value="4FE4S_FER_2"/>
    <property type="match status" value="2"/>
</dbReference>
<dbReference type="PANTHER" id="PTHR43193">
    <property type="match status" value="1"/>
</dbReference>
<sequence>MAHIQNVWIDSILTNPGNRHLCCGCSACESVCGKKAISMKADKEAFMYPKVNDKICVDCGMCVKVCPVINECENKEPYLKSYGGYSKDEHIINSCASGGVATALSFEIIKQGGVVYGVRFNETYSASDYVRIDKKEDLWALCSSKYVQPAKSGIHATVKSDLNNGLKVLFIGCPCDIAGLKRYLRKDYDNLLTCELFCAGITSNKILDEYRALREKKVGAKLIAFNVRNKEKGWFVQHIKEEYQNGKVYYKNHFGTYLGYGFLNFRRPSCYHCQYKQNATMCDIKVGDFWGIKSSDPYWNSRGVSVILAKTQKGVDALKALPNFLLYEIDHTKATINNAGFMGHPNENLLKRRERFAHVFINQEMGLEAACKATAPKSFWVKYYVPTSFHTFMKKLLHELIDKK</sequence>
<dbReference type="InterPro" id="IPR017896">
    <property type="entry name" value="4Fe4S_Fe-S-bd"/>
</dbReference>
<dbReference type="EMBL" id="VVXK01000001">
    <property type="protein sequence ID" value="KAA2371942.1"/>
    <property type="molecule type" value="Genomic_DNA"/>
</dbReference>
<dbReference type="Gene3D" id="3.30.70.20">
    <property type="match status" value="1"/>
</dbReference>
<gene>
    <name evidence="5" type="ORF">F2Y13_00280</name>
</gene>
<evidence type="ECO:0000256" key="1">
    <source>
        <dbReference type="ARBA" id="ARBA00022723"/>
    </source>
</evidence>
<keyword evidence="2" id="KW-0408">Iron</keyword>
<accession>A0A5B3GFE4</accession>
<feature type="domain" description="4Fe-4S ferredoxin-type" evidence="4">
    <location>
        <begin position="47"/>
        <end position="77"/>
    </location>
</feature>
<dbReference type="Pfam" id="PF12838">
    <property type="entry name" value="Fer4_7"/>
    <property type="match status" value="1"/>
</dbReference>
<evidence type="ECO:0000256" key="2">
    <source>
        <dbReference type="ARBA" id="ARBA00023004"/>
    </source>
</evidence>
<keyword evidence="3" id="KW-0411">Iron-sulfur</keyword>
<dbReference type="SUPFAM" id="SSF54862">
    <property type="entry name" value="4Fe-4S ferredoxins"/>
    <property type="match status" value="1"/>
</dbReference>
<dbReference type="AlphaFoldDB" id="A0A5B3GFE4"/>
<evidence type="ECO:0000256" key="3">
    <source>
        <dbReference type="ARBA" id="ARBA00023014"/>
    </source>
</evidence>
<organism evidence="5 6">
    <name type="scientific">Alistipes shahii</name>
    <dbReference type="NCBI Taxonomy" id="328814"/>
    <lineage>
        <taxon>Bacteria</taxon>
        <taxon>Pseudomonadati</taxon>
        <taxon>Bacteroidota</taxon>
        <taxon>Bacteroidia</taxon>
        <taxon>Bacteroidales</taxon>
        <taxon>Rikenellaceae</taxon>
        <taxon>Alistipes</taxon>
    </lineage>
</organism>
<evidence type="ECO:0000313" key="5">
    <source>
        <dbReference type="EMBL" id="KAA2371942.1"/>
    </source>
</evidence>
<evidence type="ECO:0000313" key="6">
    <source>
        <dbReference type="Proteomes" id="UP000323567"/>
    </source>
</evidence>
<dbReference type="InterPro" id="IPR017900">
    <property type="entry name" value="4Fe4S_Fe_S_CS"/>
</dbReference>
<dbReference type="GO" id="GO:0046872">
    <property type="term" value="F:metal ion binding"/>
    <property type="evidence" value="ECO:0007669"/>
    <property type="project" value="UniProtKB-KW"/>
</dbReference>
<dbReference type="RefSeq" id="WP_149886799.1">
    <property type="nucleotide sequence ID" value="NZ_DBFBVY010000163.1"/>
</dbReference>
<dbReference type="InterPro" id="IPR007525">
    <property type="entry name" value="FrhB_FdhB_C"/>
</dbReference>
<dbReference type="PROSITE" id="PS00198">
    <property type="entry name" value="4FE4S_FER_1"/>
    <property type="match status" value="1"/>
</dbReference>
<proteinExistence type="predicted"/>
<dbReference type="Proteomes" id="UP000323567">
    <property type="component" value="Unassembled WGS sequence"/>
</dbReference>
<name>A0A5B3GFE4_9BACT</name>
<dbReference type="GO" id="GO:0051536">
    <property type="term" value="F:iron-sulfur cluster binding"/>
    <property type="evidence" value="ECO:0007669"/>
    <property type="project" value="UniProtKB-KW"/>
</dbReference>
<dbReference type="InterPro" id="IPR052977">
    <property type="entry name" value="Polyferredoxin-like_ET"/>
</dbReference>
<feature type="domain" description="4Fe-4S ferredoxin-type" evidence="4">
    <location>
        <begin position="10"/>
        <end position="42"/>
    </location>
</feature>
<comment type="caution">
    <text evidence="5">The sequence shown here is derived from an EMBL/GenBank/DDBJ whole genome shotgun (WGS) entry which is preliminary data.</text>
</comment>
<dbReference type="Pfam" id="PF04432">
    <property type="entry name" value="FrhB_FdhB_C"/>
    <property type="match status" value="1"/>
</dbReference>
<reference evidence="5 6" key="1">
    <citation type="journal article" date="2019" name="Nat. Med.">
        <title>A library of human gut bacterial isolates paired with longitudinal multiomics data enables mechanistic microbiome research.</title>
        <authorList>
            <person name="Poyet M."/>
            <person name="Groussin M."/>
            <person name="Gibbons S.M."/>
            <person name="Avila-Pacheco J."/>
            <person name="Jiang X."/>
            <person name="Kearney S.M."/>
            <person name="Perrotta A.R."/>
            <person name="Berdy B."/>
            <person name="Zhao S."/>
            <person name="Lieberman T.D."/>
            <person name="Swanson P.K."/>
            <person name="Smith M."/>
            <person name="Roesemann S."/>
            <person name="Alexander J.E."/>
            <person name="Rich S.A."/>
            <person name="Livny J."/>
            <person name="Vlamakis H."/>
            <person name="Clish C."/>
            <person name="Bullock K."/>
            <person name="Deik A."/>
            <person name="Scott J."/>
            <person name="Pierce K.A."/>
            <person name="Xavier R.J."/>
            <person name="Alm E.J."/>
        </authorList>
    </citation>
    <scope>NUCLEOTIDE SEQUENCE [LARGE SCALE GENOMIC DNA]</scope>
    <source>
        <strain evidence="5 6">BIOML-A2</strain>
    </source>
</reference>
<dbReference type="PANTHER" id="PTHR43193:SF2">
    <property type="entry name" value="POLYFERREDOXIN PROTEIN FWDF"/>
    <property type="match status" value="1"/>
</dbReference>